<sequence length="138" mass="15193">MRGTRGMRCALAVLLILALSVGWGAALAATRRSSDLIFNYTITGRAGDDGKVYFTAEVVAYDDADRIGFSAIYIYDAAGNIVKSVYSKYASNTWTHSYTTSYNGTPGQDYRAYVTFYVKDGSIVENDKTRWSAYVTAQ</sequence>
<protein>
    <submittedName>
        <fullName evidence="2">Uncharacterized protein</fullName>
    </submittedName>
</protein>
<evidence type="ECO:0000313" key="2">
    <source>
        <dbReference type="EMBL" id="HIV27981.1"/>
    </source>
</evidence>
<keyword evidence="1" id="KW-0732">Signal</keyword>
<dbReference type="EMBL" id="DVOT01000150">
    <property type="protein sequence ID" value="HIV27981.1"/>
    <property type="molecule type" value="Genomic_DNA"/>
</dbReference>
<dbReference type="AlphaFoldDB" id="A0A9D1P8A8"/>
<comment type="caution">
    <text evidence="2">The sequence shown here is derived from an EMBL/GenBank/DDBJ whole genome shotgun (WGS) entry which is preliminary data.</text>
</comment>
<feature type="chain" id="PRO_5039083607" evidence="1">
    <location>
        <begin position="29"/>
        <end position="138"/>
    </location>
</feature>
<evidence type="ECO:0000313" key="3">
    <source>
        <dbReference type="Proteomes" id="UP000886884"/>
    </source>
</evidence>
<accession>A0A9D1P8A8</accession>
<proteinExistence type="predicted"/>
<name>A0A9D1P8A8_9FIRM</name>
<gene>
    <name evidence="2" type="ORF">IAA64_08430</name>
</gene>
<evidence type="ECO:0000256" key="1">
    <source>
        <dbReference type="SAM" id="SignalP"/>
    </source>
</evidence>
<feature type="signal peptide" evidence="1">
    <location>
        <begin position="1"/>
        <end position="28"/>
    </location>
</feature>
<dbReference type="Proteomes" id="UP000886884">
    <property type="component" value="Unassembled WGS sequence"/>
</dbReference>
<reference evidence="2" key="1">
    <citation type="submission" date="2020-10" db="EMBL/GenBank/DDBJ databases">
        <authorList>
            <person name="Gilroy R."/>
        </authorList>
    </citation>
    <scope>NUCLEOTIDE SEQUENCE</scope>
    <source>
        <strain evidence="2">CHK183-6373</strain>
    </source>
</reference>
<organism evidence="2 3">
    <name type="scientific">Candidatus Ornithocaccomicrobium faecavium</name>
    <dbReference type="NCBI Taxonomy" id="2840890"/>
    <lineage>
        <taxon>Bacteria</taxon>
        <taxon>Bacillati</taxon>
        <taxon>Bacillota</taxon>
        <taxon>Clostridia</taxon>
        <taxon>Candidatus Ornithocaccomicrobium</taxon>
    </lineage>
</organism>
<reference evidence="2" key="2">
    <citation type="journal article" date="2021" name="PeerJ">
        <title>Extensive microbial diversity within the chicken gut microbiome revealed by metagenomics and culture.</title>
        <authorList>
            <person name="Gilroy R."/>
            <person name="Ravi A."/>
            <person name="Getino M."/>
            <person name="Pursley I."/>
            <person name="Horton D.L."/>
            <person name="Alikhan N.F."/>
            <person name="Baker D."/>
            <person name="Gharbi K."/>
            <person name="Hall N."/>
            <person name="Watson M."/>
            <person name="Adriaenssens E.M."/>
            <person name="Foster-Nyarko E."/>
            <person name="Jarju S."/>
            <person name="Secka A."/>
            <person name="Antonio M."/>
            <person name="Oren A."/>
            <person name="Chaudhuri R.R."/>
            <person name="La Ragione R."/>
            <person name="Hildebrand F."/>
            <person name="Pallen M.J."/>
        </authorList>
    </citation>
    <scope>NUCLEOTIDE SEQUENCE</scope>
    <source>
        <strain evidence="2">CHK183-6373</strain>
    </source>
</reference>